<dbReference type="KEGG" id="tpsc:RBB77_18725"/>
<evidence type="ECO:0000256" key="1">
    <source>
        <dbReference type="ARBA" id="ARBA00023002"/>
    </source>
</evidence>
<accession>A0AAU7ZND4</accession>
<protein>
    <submittedName>
        <fullName evidence="3">Gfo/Idh/MocA family oxidoreductase</fullName>
    </submittedName>
</protein>
<dbReference type="SUPFAM" id="SSF55347">
    <property type="entry name" value="Glyceraldehyde-3-phosphate dehydrogenase-like, C-terminal domain"/>
    <property type="match status" value="1"/>
</dbReference>
<feature type="domain" description="Gfo/Idh/MocA-like oxidoreductase N-terminal" evidence="2">
    <location>
        <begin position="2"/>
        <end position="118"/>
    </location>
</feature>
<dbReference type="InterPro" id="IPR050463">
    <property type="entry name" value="Gfo/Idh/MocA_oxidrdct_glycsds"/>
</dbReference>
<dbReference type="PANTHER" id="PTHR43818">
    <property type="entry name" value="BCDNA.GH03377"/>
    <property type="match status" value="1"/>
</dbReference>
<dbReference type="Pfam" id="PF01408">
    <property type="entry name" value="GFO_IDH_MocA"/>
    <property type="match status" value="1"/>
</dbReference>
<organism evidence="3">
    <name type="scientific">Tunturiibacter psychrotolerans</name>
    <dbReference type="NCBI Taxonomy" id="3069686"/>
    <lineage>
        <taxon>Bacteria</taxon>
        <taxon>Pseudomonadati</taxon>
        <taxon>Acidobacteriota</taxon>
        <taxon>Terriglobia</taxon>
        <taxon>Terriglobales</taxon>
        <taxon>Acidobacteriaceae</taxon>
        <taxon>Tunturiibacter</taxon>
    </lineage>
</organism>
<sequence length="382" mass="43210">MAIVGCGKIADAHASQIQKLEGCEIVGVCDREPLMAKQLYERFPAKRYFTDLSELVSEARPDVVHITTPPESHFEIARFCLENGCHVYVEKPFTVDAEEAQRLVDLANQYGLKLTAGHNYQFSHAARRMRALVEGGYLGGAPVHMESHYGYDLGDPSYARALLGDKNHWVRRLPGKLLQNIISHGIARIAEFLTSESPHVVAYGFTSPLLKEINEGEFVDELRVVICEEERTTAYFTFSSQMKPSLHEFRIYGPKNGLILDQSHEILLQLRGAKFKSYADHFVPPVLFAKQYIGNLRENVRSFLARDFHMDSGMKYLIESFYHSIREHTPVPIPYREILLTAKIMDAIFDQLRAGRSQDGLVFEESPPPLGRSSAQANVQLL</sequence>
<reference evidence="3" key="2">
    <citation type="journal article" date="2024" name="Environ. Microbiol.">
        <title>Genome analysis and description of Tunturibacter gen. nov. expands the diversity of Terriglobia in tundra soils.</title>
        <authorList>
            <person name="Messyasz A."/>
            <person name="Mannisto M.K."/>
            <person name="Kerkhof L.J."/>
            <person name="Haggblom M.M."/>
        </authorList>
    </citation>
    <scope>NUCLEOTIDE SEQUENCE</scope>
    <source>
        <strain evidence="3">X5P6</strain>
    </source>
</reference>
<dbReference type="RefSeq" id="WP_353063303.1">
    <property type="nucleotide sequence ID" value="NZ_CP132942.1"/>
</dbReference>
<evidence type="ECO:0000259" key="2">
    <source>
        <dbReference type="Pfam" id="PF01408"/>
    </source>
</evidence>
<gene>
    <name evidence="3" type="ORF">RBB77_18725</name>
</gene>
<dbReference type="SUPFAM" id="SSF51735">
    <property type="entry name" value="NAD(P)-binding Rossmann-fold domains"/>
    <property type="match status" value="1"/>
</dbReference>
<dbReference type="AlphaFoldDB" id="A0AAU7ZND4"/>
<reference evidence="3" key="1">
    <citation type="submission" date="2023-08" db="EMBL/GenBank/DDBJ databases">
        <authorList>
            <person name="Messyasz A."/>
            <person name="Mannisto M.K."/>
            <person name="Kerkhof L.J."/>
            <person name="Haggblom M."/>
        </authorList>
    </citation>
    <scope>NUCLEOTIDE SEQUENCE</scope>
    <source>
        <strain evidence="3">X5P6</strain>
    </source>
</reference>
<dbReference type="PANTHER" id="PTHR43818:SF11">
    <property type="entry name" value="BCDNA.GH03377"/>
    <property type="match status" value="1"/>
</dbReference>
<dbReference type="Gene3D" id="3.30.360.10">
    <property type="entry name" value="Dihydrodipicolinate Reductase, domain 2"/>
    <property type="match status" value="1"/>
</dbReference>
<dbReference type="InterPro" id="IPR000683">
    <property type="entry name" value="Gfo/Idh/MocA-like_OxRdtase_N"/>
</dbReference>
<keyword evidence="1" id="KW-0560">Oxidoreductase</keyword>
<dbReference type="EMBL" id="CP132942">
    <property type="protein sequence ID" value="XCB32455.1"/>
    <property type="molecule type" value="Genomic_DNA"/>
</dbReference>
<name>A0AAU7ZND4_9BACT</name>
<dbReference type="Gene3D" id="3.40.50.720">
    <property type="entry name" value="NAD(P)-binding Rossmann-like Domain"/>
    <property type="match status" value="1"/>
</dbReference>
<dbReference type="GO" id="GO:0016491">
    <property type="term" value="F:oxidoreductase activity"/>
    <property type="evidence" value="ECO:0007669"/>
    <property type="project" value="UniProtKB-KW"/>
</dbReference>
<dbReference type="InterPro" id="IPR036291">
    <property type="entry name" value="NAD(P)-bd_dom_sf"/>
</dbReference>
<proteinExistence type="predicted"/>
<evidence type="ECO:0000313" key="3">
    <source>
        <dbReference type="EMBL" id="XCB32455.1"/>
    </source>
</evidence>
<dbReference type="GO" id="GO:0000166">
    <property type="term" value="F:nucleotide binding"/>
    <property type="evidence" value="ECO:0007669"/>
    <property type="project" value="InterPro"/>
</dbReference>